<dbReference type="Gene3D" id="3.30.300.90">
    <property type="entry name" value="BolA-like"/>
    <property type="match status" value="1"/>
</dbReference>
<dbReference type="Pfam" id="PF01722">
    <property type="entry name" value="BolA"/>
    <property type="match status" value="1"/>
</dbReference>
<name>A0ABT4RFY4_9ACTN</name>
<keyword evidence="4" id="KW-1185">Reference proteome</keyword>
<dbReference type="PANTHER" id="PTHR46229:SF2">
    <property type="entry name" value="BOLA-LIKE PROTEIN 1"/>
    <property type="match status" value="1"/>
</dbReference>
<dbReference type="InterPro" id="IPR036065">
    <property type="entry name" value="BolA-like_sf"/>
</dbReference>
<dbReference type="SUPFAM" id="SSF82657">
    <property type="entry name" value="BolA-like"/>
    <property type="match status" value="1"/>
</dbReference>
<dbReference type="Proteomes" id="UP001147700">
    <property type="component" value="Unassembled WGS sequence"/>
</dbReference>
<dbReference type="PANTHER" id="PTHR46229">
    <property type="entry name" value="BOLA TRANSCRIPTION REGULATOR"/>
    <property type="match status" value="1"/>
</dbReference>
<evidence type="ECO:0000256" key="1">
    <source>
        <dbReference type="ARBA" id="ARBA00005578"/>
    </source>
</evidence>
<organism evidence="3 4">
    <name type="scientific">Solirubrobacter deserti</name>
    <dbReference type="NCBI Taxonomy" id="2282478"/>
    <lineage>
        <taxon>Bacteria</taxon>
        <taxon>Bacillati</taxon>
        <taxon>Actinomycetota</taxon>
        <taxon>Thermoleophilia</taxon>
        <taxon>Solirubrobacterales</taxon>
        <taxon>Solirubrobacteraceae</taxon>
        <taxon>Solirubrobacter</taxon>
    </lineage>
</organism>
<evidence type="ECO:0000256" key="2">
    <source>
        <dbReference type="RuleBase" id="RU003860"/>
    </source>
</evidence>
<evidence type="ECO:0000313" key="4">
    <source>
        <dbReference type="Proteomes" id="UP001147700"/>
    </source>
</evidence>
<dbReference type="InterPro" id="IPR002634">
    <property type="entry name" value="BolA"/>
</dbReference>
<proteinExistence type="inferred from homology"/>
<accession>A0ABT4RFY4</accession>
<dbReference type="EMBL" id="JAPCID010000009">
    <property type="protein sequence ID" value="MDA0137437.1"/>
    <property type="molecule type" value="Genomic_DNA"/>
</dbReference>
<evidence type="ECO:0000313" key="3">
    <source>
        <dbReference type="EMBL" id="MDA0137437.1"/>
    </source>
</evidence>
<sequence length="76" mass="8148">MPSTDDLKQRIEAAIPGSTAEVTDLTGTEDHFRAIVIAPEFAGMSRIEQHRRVYAVFGADIGGPIHALSLVTKAEA</sequence>
<protein>
    <submittedName>
        <fullName evidence="3">BolA/IbaG family iron-sulfur metabolism protein</fullName>
    </submittedName>
</protein>
<comment type="caution">
    <text evidence="3">The sequence shown here is derived from an EMBL/GenBank/DDBJ whole genome shotgun (WGS) entry which is preliminary data.</text>
</comment>
<dbReference type="RefSeq" id="WP_202955765.1">
    <property type="nucleotide sequence ID" value="NZ_JAPCID010000009.1"/>
</dbReference>
<dbReference type="InterPro" id="IPR050961">
    <property type="entry name" value="BolA/IbaG_stress_morph_reg"/>
</dbReference>
<gene>
    <name evidence="3" type="ORF">OJ962_08025</name>
</gene>
<comment type="similarity">
    <text evidence="1 2">Belongs to the BolA/IbaG family.</text>
</comment>
<reference evidence="3" key="1">
    <citation type="submission" date="2022-10" db="EMBL/GenBank/DDBJ databases">
        <title>The WGS of Solirubrobacter sp. CPCC 204708.</title>
        <authorList>
            <person name="Jiang Z."/>
        </authorList>
    </citation>
    <scope>NUCLEOTIDE SEQUENCE</scope>
    <source>
        <strain evidence="3">CPCC 204708</strain>
    </source>
</reference>
<dbReference type="PIRSF" id="PIRSF003113">
    <property type="entry name" value="BolA"/>
    <property type="match status" value="1"/>
</dbReference>